<proteinExistence type="inferred from homology"/>
<dbReference type="InterPro" id="IPR002347">
    <property type="entry name" value="SDR_fam"/>
</dbReference>
<dbReference type="SUPFAM" id="SSF51735">
    <property type="entry name" value="NAD(P)-binding Rossmann-fold domains"/>
    <property type="match status" value="1"/>
</dbReference>
<gene>
    <name evidence="2" type="ORF">D915_004571</name>
</gene>
<sequence length="362" mass="39401">MKSLNGYVCVVTGATRGVGRSLAIGLGEAGATVYITGRTLDLPSNQLSEKFGCLKETAKEIEARGGKAVPVAVDHSDDTQVVGLFNRVRREQAGRLDVLVNNAFSAAEFLLEDASSDRVYWEPSTTVRDPNDEWDIINRVGLRNSYTCCVLATRMMVDCRSESIIETVGPASIKPSRCEKSARKSGNTERPTGIIINISSIGGTRRLFNVAFCAGKSALDRMCMEMSRDLVKRGVNVVSVSLLPGLVKTESVISALNSGRAPRMLIDALNAGLGVSLELPGRVVAAMVSQPRNVLVKKSGRCLFLADMAREFGLKDYDKKYPTNLRSIKTLLKLAGWRRLAFFVPSFVKVPCWLISLASSKF</sequence>
<dbReference type="PRINTS" id="PR00080">
    <property type="entry name" value="SDRFAMILY"/>
</dbReference>
<reference evidence="2" key="1">
    <citation type="submission" date="2019-03" db="EMBL/GenBank/DDBJ databases">
        <title>Improved annotation for the trematode Fasciola hepatica.</title>
        <authorList>
            <person name="Choi Y.-J."/>
            <person name="Martin J."/>
            <person name="Mitreva M."/>
        </authorList>
    </citation>
    <scope>NUCLEOTIDE SEQUENCE [LARGE SCALE GENOMIC DNA]</scope>
</reference>
<evidence type="ECO:0000313" key="3">
    <source>
        <dbReference type="Proteomes" id="UP000230066"/>
    </source>
</evidence>
<dbReference type="Proteomes" id="UP000230066">
    <property type="component" value="Unassembled WGS sequence"/>
</dbReference>
<organism evidence="2 3">
    <name type="scientific">Fasciola hepatica</name>
    <name type="common">Liver fluke</name>
    <dbReference type="NCBI Taxonomy" id="6192"/>
    <lineage>
        <taxon>Eukaryota</taxon>
        <taxon>Metazoa</taxon>
        <taxon>Spiralia</taxon>
        <taxon>Lophotrochozoa</taxon>
        <taxon>Platyhelminthes</taxon>
        <taxon>Trematoda</taxon>
        <taxon>Digenea</taxon>
        <taxon>Plagiorchiida</taxon>
        <taxon>Echinostomata</taxon>
        <taxon>Echinostomatoidea</taxon>
        <taxon>Fasciolidae</taxon>
        <taxon>Fasciola</taxon>
    </lineage>
</organism>
<dbReference type="PANTHER" id="PTHR44147:SF2">
    <property type="entry name" value="DEHYDROGENASE_REDUCTASE SDR FAMILY MEMBER 1"/>
    <property type="match status" value="1"/>
</dbReference>
<evidence type="ECO:0000313" key="2">
    <source>
        <dbReference type="EMBL" id="THD24691.1"/>
    </source>
</evidence>
<comment type="caution">
    <text evidence="2">The sequence shown here is derived from an EMBL/GenBank/DDBJ whole genome shotgun (WGS) entry which is preliminary data.</text>
</comment>
<dbReference type="PRINTS" id="PR00081">
    <property type="entry name" value="GDHRDH"/>
</dbReference>
<comment type="similarity">
    <text evidence="1">Belongs to the short-chain dehydrogenases/reductases (SDR) family.</text>
</comment>
<dbReference type="EMBL" id="JXXN02001474">
    <property type="protein sequence ID" value="THD24691.1"/>
    <property type="molecule type" value="Genomic_DNA"/>
</dbReference>
<accession>A0A4E0RE41</accession>
<dbReference type="Gene3D" id="3.40.50.720">
    <property type="entry name" value="NAD(P)-binding Rossmann-like Domain"/>
    <property type="match status" value="1"/>
</dbReference>
<dbReference type="AlphaFoldDB" id="A0A4E0RE41"/>
<keyword evidence="3" id="KW-1185">Reference proteome</keyword>
<evidence type="ECO:0000256" key="1">
    <source>
        <dbReference type="RuleBase" id="RU000363"/>
    </source>
</evidence>
<dbReference type="PANTHER" id="PTHR44147">
    <property type="entry name" value="DEHYDROGENASE/REDUCTASE SDR FAMILY MEMBER 1"/>
    <property type="match status" value="1"/>
</dbReference>
<name>A0A4E0RE41_FASHE</name>
<dbReference type="InterPro" id="IPR036291">
    <property type="entry name" value="NAD(P)-bd_dom_sf"/>
</dbReference>
<dbReference type="Pfam" id="PF00106">
    <property type="entry name" value="adh_short"/>
    <property type="match status" value="2"/>
</dbReference>
<protein>
    <submittedName>
        <fullName evidence="2">Dehydrogenase/reductase SDR family member 1</fullName>
    </submittedName>
</protein>